<dbReference type="AlphaFoldDB" id="A0A1F4TR08"/>
<comment type="caution">
    <text evidence="1">The sequence shown here is derived from an EMBL/GenBank/DDBJ whole genome shotgun (WGS) entry which is preliminary data.</text>
</comment>
<organism evidence="1 2">
    <name type="scientific">candidate division WOR-1 bacterium RIFOXYB2_FULL_48_7</name>
    <dbReference type="NCBI Taxonomy" id="1802583"/>
    <lineage>
        <taxon>Bacteria</taxon>
        <taxon>Bacillati</taxon>
        <taxon>Saganbacteria</taxon>
    </lineage>
</organism>
<dbReference type="EMBL" id="MEUF01000034">
    <property type="protein sequence ID" value="OGC35155.1"/>
    <property type="molecule type" value="Genomic_DNA"/>
</dbReference>
<gene>
    <name evidence="1" type="ORF">A2311_02620</name>
</gene>
<name>A0A1F4TR08_UNCSA</name>
<reference evidence="1 2" key="1">
    <citation type="journal article" date="2016" name="Nat. Commun.">
        <title>Thousands of microbial genomes shed light on interconnected biogeochemical processes in an aquifer system.</title>
        <authorList>
            <person name="Anantharaman K."/>
            <person name="Brown C.T."/>
            <person name="Hug L.A."/>
            <person name="Sharon I."/>
            <person name="Castelle C.J."/>
            <person name="Probst A.J."/>
            <person name="Thomas B.C."/>
            <person name="Singh A."/>
            <person name="Wilkins M.J."/>
            <person name="Karaoz U."/>
            <person name="Brodie E.L."/>
            <person name="Williams K.H."/>
            <person name="Hubbard S.S."/>
            <person name="Banfield J.F."/>
        </authorList>
    </citation>
    <scope>NUCLEOTIDE SEQUENCE [LARGE SCALE GENOMIC DNA]</scope>
</reference>
<evidence type="ECO:0000313" key="2">
    <source>
        <dbReference type="Proteomes" id="UP000178951"/>
    </source>
</evidence>
<protein>
    <submittedName>
        <fullName evidence="1">Uncharacterized protein</fullName>
    </submittedName>
</protein>
<dbReference type="Proteomes" id="UP000178951">
    <property type="component" value="Unassembled WGS sequence"/>
</dbReference>
<evidence type="ECO:0000313" key="1">
    <source>
        <dbReference type="EMBL" id="OGC35155.1"/>
    </source>
</evidence>
<proteinExistence type="predicted"/>
<accession>A0A1F4TR08</accession>
<sequence>MPTLNVSWHSQRLADPAKYAKAARVISLANHCYSCLLALPGFLGTFSLRQATVNVFAPGTNTNIILSGHLPKHFQGLPLGLIHTFIGGSLVQRSGLPAIEVGAEYAAIVVYHPTLVHACPLGVLNRLLADLKALQS</sequence>